<sequence>MTGSFTEMFSRFIHVVACFRAPSLLGSNPAALCGPTTFYLSQTLGCVHPSAAGDRGAVDAVHVFVCAPVFSDLLKIQIRKRRLPSPGCALEQRAPPGGLQPRQPGQARPVPRSLGAWKPEKPGGLSARCPGDVRGAASLSQCQDLAGPSTAASSQTRLRSLNRAIVVPAPRTPSWTRLAQRSCLAAGGRQASRTAATPVSCSPAPHQALASSRHARKQEAGSRKHRPFSGGETDTPAVSRLSLRPRCSGWHPFHSATHLQRLPEASQEIHLWHDGRKLLRPPEWERLVPPGCLAYFSCMGGALGTLQWSVFPFLPWPLGSPESNHRLFLAV</sequence>
<dbReference type="Proteomes" id="UP001652580">
    <property type="component" value="Chromosome 15"/>
</dbReference>
<keyword evidence="2" id="KW-1185">Reference proteome</keyword>
<feature type="region of interest" description="Disordered" evidence="1">
    <location>
        <begin position="87"/>
        <end position="126"/>
    </location>
</feature>
<protein>
    <submittedName>
        <fullName evidence="3">Uncharacterized protein LOC130704893</fullName>
    </submittedName>
</protein>
<evidence type="ECO:0000313" key="3">
    <source>
        <dbReference type="RefSeq" id="XP_057385362.1"/>
    </source>
</evidence>
<gene>
    <name evidence="3" type="primary">LOC130704893</name>
</gene>
<accession>A0ABM3S691</accession>
<evidence type="ECO:0000256" key="1">
    <source>
        <dbReference type="SAM" id="MobiDB-lite"/>
    </source>
</evidence>
<name>A0ABM3S691_BALAC</name>
<proteinExistence type="predicted"/>
<evidence type="ECO:0000313" key="2">
    <source>
        <dbReference type="Proteomes" id="UP001652580"/>
    </source>
</evidence>
<reference evidence="3" key="1">
    <citation type="submission" date="2025-08" db="UniProtKB">
        <authorList>
            <consortium name="RefSeq"/>
        </authorList>
    </citation>
    <scope>IDENTIFICATION</scope>
</reference>
<dbReference type="GeneID" id="130704893"/>
<organism evidence="2 3">
    <name type="scientific">Balaenoptera acutorostrata</name>
    <name type="common">Common minke whale</name>
    <name type="synonym">Balaena rostrata</name>
    <dbReference type="NCBI Taxonomy" id="9767"/>
    <lineage>
        <taxon>Eukaryota</taxon>
        <taxon>Metazoa</taxon>
        <taxon>Chordata</taxon>
        <taxon>Craniata</taxon>
        <taxon>Vertebrata</taxon>
        <taxon>Euteleostomi</taxon>
        <taxon>Mammalia</taxon>
        <taxon>Eutheria</taxon>
        <taxon>Laurasiatheria</taxon>
        <taxon>Artiodactyla</taxon>
        <taxon>Whippomorpha</taxon>
        <taxon>Cetacea</taxon>
        <taxon>Mysticeti</taxon>
        <taxon>Balaenopteridae</taxon>
        <taxon>Balaenoptera</taxon>
    </lineage>
</organism>
<dbReference type="RefSeq" id="XP_057385362.1">
    <property type="nucleotide sequence ID" value="XM_057529379.1"/>
</dbReference>
<feature type="compositionally biased region" description="Low complexity" evidence="1">
    <location>
        <begin position="92"/>
        <end position="109"/>
    </location>
</feature>
<feature type="region of interest" description="Disordered" evidence="1">
    <location>
        <begin position="194"/>
        <end position="237"/>
    </location>
</feature>